<dbReference type="RefSeq" id="WP_011393164.1">
    <property type="nucleotide sequence ID" value="NZ_DF238840.1"/>
</dbReference>
<evidence type="ECO:0000313" key="1">
    <source>
        <dbReference type="EMBL" id="GAF24795.1"/>
    </source>
</evidence>
<name>A0A0S6UCT8_NEOTH</name>
<dbReference type="InterPro" id="IPR012675">
    <property type="entry name" value="Beta-grasp_dom_sf"/>
</dbReference>
<dbReference type="Pfam" id="PF02597">
    <property type="entry name" value="ThiS"/>
    <property type="match status" value="1"/>
</dbReference>
<organism evidence="1">
    <name type="scientific">Moorella thermoacetica Y72</name>
    <dbReference type="NCBI Taxonomy" id="1325331"/>
    <lineage>
        <taxon>Bacteria</taxon>
        <taxon>Bacillati</taxon>
        <taxon>Bacillota</taxon>
        <taxon>Clostridia</taxon>
        <taxon>Neomoorellales</taxon>
        <taxon>Neomoorellaceae</taxon>
        <taxon>Neomoorella</taxon>
    </lineage>
</organism>
<accession>A0A0S6UCT8</accession>
<dbReference type="NCBIfam" id="TIGR01683">
    <property type="entry name" value="thiS"/>
    <property type="match status" value="1"/>
</dbReference>
<dbReference type="Gene3D" id="3.10.20.30">
    <property type="match status" value="1"/>
</dbReference>
<dbReference type="SUPFAM" id="SSF54285">
    <property type="entry name" value="MoaD/ThiS"/>
    <property type="match status" value="1"/>
</dbReference>
<dbReference type="PANTHER" id="PTHR34472:SF1">
    <property type="entry name" value="SULFUR CARRIER PROTEIN THIS"/>
    <property type="match status" value="1"/>
</dbReference>
<reference evidence="1" key="1">
    <citation type="journal article" date="2014" name="Gene">
        <title>Genome-guided analysis of transformation efficiency and carbon dioxide assimilation by Moorella thermoacetica Y72.</title>
        <authorList>
            <person name="Tsukahara K."/>
            <person name="Kita A."/>
            <person name="Nakashimada Y."/>
            <person name="Hoshino T."/>
            <person name="Murakami K."/>
        </authorList>
    </citation>
    <scope>NUCLEOTIDE SEQUENCE [LARGE SCALE GENOMIC DNA]</scope>
    <source>
        <strain evidence="1">Y72</strain>
    </source>
</reference>
<dbReference type="InterPro" id="IPR016155">
    <property type="entry name" value="Mopterin_synth/thiamin_S_b"/>
</dbReference>
<dbReference type="InterPro" id="IPR003749">
    <property type="entry name" value="ThiS/MoaD-like"/>
</dbReference>
<dbReference type="PANTHER" id="PTHR34472">
    <property type="entry name" value="SULFUR CARRIER PROTEIN THIS"/>
    <property type="match status" value="1"/>
</dbReference>
<gene>
    <name evidence="1" type="ORF">MTY_0123</name>
</gene>
<dbReference type="InterPro" id="IPR010035">
    <property type="entry name" value="Thi_S"/>
</dbReference>
<protein>
    <submittedName>
        <fullName evidence="1">Sulfur transfer protein</fullName>
    </submittedName>
</protein>
<dbReference type="GeneID" id="45617696"/>
<dbReference type="Proteomes" id="UP000063718">
    <property type="component" value="Unassembled WGS sequence"/>
</dbReference>
<dbReference type="EMBL" id="DF238840">
    <property type="protein sequence ID" value="GAF24795.1"/>
    <property type="molecule type" value="Genomic_DNA"/>
</dbReference>
<sequence>MKVLLNGREEDVPTSVTIEQLLNSKKITPGAVIVVVNSEVVKRELWPDFVIKEQDQVEVIRIVGGG</sequence>
<proteinExistence type="predicted"/>
<dbReference type="AlphaFoldDB" id="A0A0S6UCT8"/>